<organism evidence="5 6">
    <name type="scientific">Triplophysa tibetana</name>
    <dbReference type="NCBI Taxonomy" id="1572043"/>
    <lineage>
        <taxon>Eukaryota</taxon>
        <taxon>Metazoa</taxon>
        <taxon>Chordata</taxon>
        <taxon>Craniata</taxon>
        <taxon>Vertebrata</taxon>
        <taxon>Euteleostomi</taxon>
        <taxon>Actinopterygii</taxon>
        <taxon>Neopterygii</taxon>
        <taxon>Teleostei</taxon>
        <taxon>Ostariophysi</taxon>
        <taxon>Cypriniformes</taxon>
        <taxon>Nemacheilidae</taxon>
        <taxon>Triplophysa</taxon>
    </lineage>
</organism>
<protein>
    <submittedName>
        <fullName evidence="5">N-alpha-acetyltransferase 15</fullName>
    </submittedName>
</protein>
<keyword evidence="5" id="KW-0808">Transferase</keyword>
<proteinExistence type="predicted"/>
<dbReference type="InterPro" id="IPR019734">
    <property type="entry name" value="TPR_rpt"/>
</dbReference>
<dbReference type="FunFam" id="1.25.40.1040:FF:000018">
    <property type="entry name" value="N-alpha-acetyltransferase 16, NatA auxiliary subunit isoform X2"/>
    <property type="match status" value="1"/>
</dbReference>
<gene>
    <name evidence="5" type="ORF">E1301_Tti009106</name>
</gene>
<dbReference type="PROSITE" id="PS50005">
    <property type="entry name" value="TPR"/>
    <property type="match status" value="1"/>
</dbReference>
<dbReference type="Pfam" id="PF12569">
    <property type="entry name" value="NatA_aux_su"/>
    <property type="match status" value="2"/>
</dbReference>
<dbReference type="SMART" id="SM00028">
    <property type="entry name" value="TPR"/>
    <property type="match status" value="6"/>
</dbReference>
<feature type="compositionally biased region" description="Basic residues" evidence="4">
    <location>
        <begin position="645"/>
        <end position="654"/>
    </location>
</feature>
<dbReference type="Gene3D" id="1.25.40.1010">
    <property type="match status" value="1"/>
</dbReference>
<dbReference type="Proteomes" id="UP000324632">
    <property type="component" value="Chromosome 4"/>
</dbReference>
<evidence type="ECO:0000256" key="2">
    <source>
        <dbReference type="ARBA" id="ARBA00022803"/>
    </source>
</evidence>
<dbReference type="PIRSF" id="PIRSF000422">
    <property type="entry name" value="N-terminal-AcTrfase-A_aux_su"/>
    <property type="match status" value="1"/>
</dbReference>
<evidence type="ECO:0000256" key="4">
    <source>
        <dbReference type="SAM" id="MobiDB-lite"/>
    </source>
</evidence>
<dbReference type="PANTHER" id="PTHR22767:SF6">
    <property type="entry name" value="N-ALPHA-ACETYLTRANSFERASE 15, NATA AUXILIARY SUBUNIT"/>
    <property type="match status" value="1"/>
</dbReference>
<dbReference type="Pfam" id="PF13181">
    <property type="entry name" value="TPR_8"/>
    <property type="match status" value="1"/>
</dbReference>
<keyword evidence="6" id="KW-1185">Reference proteome</keyword>
<accession>A0A5A9PMG8</accession>
<reference evidence="5 6" key="1">
    <citation type="journal article" date="2019" name="Mol. Ecol. Resour.">
        <title>Chromosome-level genome assembly of Triplophysa tibetana, a fish adapted to the harsh high-altitude environment of the Tibetan Plateau.</title>
        <authorList>
            <person name="Yang X."/>
            <person name="Liu H."/>
            <person name="Ma Z."/>
            <person name="Zou Y."/>
            <person name="Zou M."/>
            <person name="Mao Y."/>
            <person name="Li X."/>
            <person name="Wang H."/>
            <person name="Chen T."/>
            <person name="Wang W."/>
            <person name="Yang R."/>
        </authorList>
    </citation>
    <scope>NUCLEOTIDE SEQUENCE [LARGE SCALE GENOMIC DNA]</scope>
    <source>
        <strain evidence="5">TTIB1903HZAU</strain>
        <tissue evidence="5">Muscle</tissue>
    </source>
</reference>
<evidence type="ECO:0000313" key="6">
    <source>
        <dbReference type="Proteomes" id="UP000324632"/>
    </source>
</evidence>
<evidence type="ECO:0000256" key="3">
    <source>
        <dbReference type="PROSITE-ProRule" id="PRU00339"/>
    </source>
</evidence>
<feature type="compositionally biased region" description="Basic and acidic residues" evidence="4">
    <location>
        <begin position="656"/>
        <end position="671"/>
    </location>
</feature>
<dbReference type="PANTHER" id="PTHR22767">
    <property type="entry name" value="N-TERMINAL ACETYLTRANSFERASE-RELATED"/>
    <property type="match status" value="1"/>
</dbReference>
<dbReference type="GO" id="GO:0016740">
    <property type="term" value="F:transferase activity"/>
    <property type="evidence" value="ECO:0007669"/>
    <property type="project" value="UniProtKB-KW"/>
</dbReference>
<dbReference type="Gene3D" id="1.25.40.1040">
    <property type="match status" value="1"/>
</dbReference>
<dbReference type="InterPro" id="IPR021183">
    <property type="entry name" value="NatA_aux_su"/>
</dbReference>
<comment type="caution">
    <text evidence="5">The sequence shown here is derived from an EMBL/GenBank/DDBJ whole genome shotgun (WGS) entry which is preliminary data.</text>
</comment>
<dbReference type="SUPFAM" id="SSF48452">
    <property type="entry name" value="TPR-like"/>
    <property type="match status" value="1"/>
</dbReference>
<dbReference type="InterPro" id="IPR011990">
    <property type="entry name" value="TPR-like_helical_dom_sf"/>
</dbReference>
<dbReference type="EMBL" id="SOYY01000004">
    <property type="protein sequence ID" value="KAA0722146.1"/>
    <property type="molecule type" value="Genomic_DNA"/>
</dbReference>
<sequence>MPTVTLPPKENALFKRILRCYEHKQYRNGLKFCKQILSNPKFSEHGETLAMKGLTLNCLGKKEEAYELVRRGLRNDLKSHVCILSATFICFKRSDKKYDEAIKCYRNALKWDKDNLQILRDLSLLQIQMRDLEGYRETRYQLLQLRPAQRASWIGYAIAYHLLGDYEMAAKIIEEFRKTQQVNVDIADTLTPFRVGVHFNTSPDKVDYEYSELLLYQNQVLREAGLMREALEHLTTYEKQICDKLAVEETKGELLLSLERYEEAADVYRRLQERNPENWSYYHGLENAFKPASVEEKLKIYEEAWEKYPKGLVPRRLPLSFLSGKEHFLLNRKYIFDFEHMLAYTHNVNEPDCEKFRECLDKYLRMNFSKGCPPVFTTLRSLYQDKEKVSIIEELVVGYETSLRTCRMFCPDDDGKEEPPTTLLWVQYFLAQHYDQISQHSMALEYINAGIESTPTLIELFLVKAKIYKHAGNIGEAARWMDEAQALDTADRFINSKCAKYLLKAGLVKEAEEMCAKFTREGASAVENLNEMQCMWFQTECALAYKSMKKYGEALKKCHEIERHFVEITDDQFDFHTYCMRKMTLRSYVDLLKLEDVLRMHPFYFKASHTAIQIYLNLHDNPLIDDSKELQADTGNLTDKELKKLRNKQRRAQKKAQIEEEKKIAEKEKQLKNQKKKKEDDDEEVGGPKEELVPEKLARVENPLDEAVKFLTPLKNLVKKKIETHLLAFEIYFRKVSESKDVPESVSMVLGQEISRLFGDSNAKIFNQAFLTKHSNSIPHRVAAAKMMFYLEPSTQKKAVELAIALDESLSNRSIEICTEVLESLRDGKLGDAKETAESYRGECQKIYPYTLAFMPPGYEENMKIAVNGDVSTETEELANDM</sequence>
<keyword evidence="1" id="KW-0677">Repeat</keyword>
<dbReference type="GO" id="GO:0031415">
    <property type="term" value="C:NatA complex"/>
    <property type="evidence" value="ECO:0007669"/>
    <property type="project" value="TreeGrafter"/>
</dbReference>
<dbReference type="AlphaFoldDB" id="A0A5A9PMG8"/>
<feature type="repeat" description="TPR" evidence="3">
    <location>
        <begin position="245"/>
        <end position="278"/>
    </location>
</feature>
<evidence type="ECO:0000256" key="1">
    <source>
        <dbReference type="ARBA" id="ARBA00022737"/>
    </source>
</evidence>
<name>A0A5A9PMG8_9TELE</name>
<evidence type="ECO:0000313" key="5">
    <source>
        <dbReference type="EMBL" id="KAA0722146.1"/>
    </source>
</evidence>
<feature type="compositionally biased region" description="Basic and acidic residues" evidence="4">
    <location>
        <begin position="686"/>
        <end position="695"/>
    </location>
</feature>
<feature type="region of interest" description="Disordered" evidence="4">
    <location>
        <begin position="641"/>
        <end position="695"/>
    </location>
</feature>
<dbReference type="SUPFAM" id="SSF81901">
    <property type="entry name" value="HCP-like"/>
    <property type="match status" value="1"/>
</dbReference>
<keyword evidence="2 3" id="KW-0802">TPR repeat</keyword>